<evidence type="ECO:0000256" key="9">
    <source>
        <dbReference type="RuleBase" id="RU369079"/>
    </source>
</evidence>
<protein>
    <recommendedName>
        <fullName evidence="9">TRAP transporter small permease protein</fullName>
    </recommendedName>
</protein>
<evidence type="ECO:0000256" key="1">
    <source>
        <dbReference type="ARBA" id="ARBA00004429"/>
    </source>
</evidence>
<evidence type="ECO:0000256" key="7">
    <source>
        <dbReference type="ARBA" id="ARBA00023136"/>
    </source>
</evidence>
<evidence type="ECO:0000259" key="10">
    <source>
        <dbReference type="Pfam" id="PF04290"/>
    </source>
</evidence>
<feature type="domain" description="Tripartite ATP-independent periplasmic transporters DctQ component" evidence="10">
    <location>
        <begin position="30"/>
        <end position="158"/>
    </location>
</feature>
<evidence type="ECO:0000313" key="11">
    <source>
        <dbReference type="EMBL" id="GLT24189.1"/>
    </source>
</evidence>
<evidence type="ECO:0000256" key="4">
    <source>
        <dbReference type="ARBA" id="ARBA00022519"/>
    </source>
</evidence>
<dbReference type="Pfam" id="PF04290">
    <property type="entry name" value="DctQ"/>
    <property type="match status" value="1"/>
</dbReference>
<keyword evidence="4 9" id="KW-0997">Cell inner membrane</keyword>
<name>A0ABQ6FFV8_9RHOO</name>
<comment type="subcellular location">
    <subcellularLocation>
        <location evidence="1 9">Cell inner membrane</location>
        <topology evidence="1 9">Multi-pass membrane protein</topology>
    </subcellularLocation>
</comment>
<accession>A0ABQ6FFV8</accession>
<evidence type="ECO:0000256" key="2">
    <source>
        <dbReference type="ARBA" id="ARBA00022448"/>
    </source>
</evidence>
<evidence type="ECO:0000256" key="8">
    <source>
        <dbReference type="ARBA" id="ARBA00038436"/>
    </source>
</evidence>
<reference evidence="12" key="1">
    <citation type="journal article" date="2019" name="Int. J. Syst. Evol. Microbiol.">
        <title>The Global Catalogue of Microorganisms (GCM) 10K type strain sequencing project: providing services to taxonomists for standard genome sequencing and annotation.</title>
        <authorList>
            <consortium name="The Broad Institute Genomics Platform"/>
            <consortium name="The Broad Institute Genome Sequencing Center for Infectious Disease"/>
            <person name="Wu L."/>
            <person name="Ma J."/>
        </authorList>
    </citation>
    <scope>NUCLEOTIDE SEQUENCE [LARGE SCALE GENOMIC DNA]</scope>
    <source>
        <strain evidence="12">NBRC 102407</strain>
    </source>
</reference>
<dbReference type="PANTHER" id="PTHR35011">
    <property type="entry name" value="2,3-DIKETO-L-GULONATE TRAP TRANSPORTER SMALL PERMEASE PROTEIN YIAM"/>
    <property type="match status" value="1"/>
</dbReference>
<keyword evidence="7 9" id="KW-0472">Membrane</keyword>
<dbReference type="InterPro" id="IPR055348">
    <property type="entry name" value="DctQ"/>
</dbReference>
<sequence length="160" mass="17881">MSPPDKTAPGGKFSLGTIERFLMAASMGVLCLLTMANVLVRYFTDISFAFTEEISVALLVVMTLVGASHAFASNHHIAITFFVDRWPKFKPLAHRLAVLCSLVMFGLLAWYGVLMAWDDYSFEVTSPSLGVPQWWYTVWLPVLSMLIVLRLVALLLRRAP</sequence>
<proteinExistence type="inferred from homology"/>
<comment type="similarity">
    <text evidence="8 9">Belongs to the TRAP transporter small permease family.</text>
</comment>
<feature type="transmembrane region" description="Helical" evidence="9">
    <location>
        <begin position="92"/>
        <end position="114"/>
    </location>
</feature>
<dbReference type="EMBL" id="BSPX01000076">
    <property type="protein sequence ID" value="GLT24189.1"/>
    <property type="molecule type" value="Genomic_DNA"/>
</dbReference>
<dbReference type="RefSeq" id="WP_284189354.1">
    <property type="nucleotide sequence ID" value="NZ_BSPX01000076.1"/>
</dbReference>
<comment type="subunit">
    <text evidence="9">The complex comprises the extracytoplasmic solute receptor protein and the two transmembrane proteins.</text>
</comment>
<evidence type="ECO:0000256" key="5">
    <source>
        <dbReference type="ARBA" id="ARBA00022692"/>
    </source>
</evidence>
<keyword evidence="2 9" id="KW-0813">Transport</keyword>
<dbReference type="Proteomes" id="UP001157167">
    <property type="component" value="Unassembled WGS sequence"/>
</dbReference>
<feature type="transmembrane region" description="Helical" evidence="9">
    <location>
        <begin position="134"/>
        <end position="156"/>
    </location>
</feature>
<keyword evidence="3" id="KW-1003">Cell membrane</keyword>
<evidence type="ECO:0000256" key="6">
    <source>
        <dbReference type="ARBA" id="ARBA00022989"/>
    </source>
</evidence>
<keyword evidence="6 9" id="KW-1133">Transmembrane helix</keyword>
<keyword evidence="12" id="KW-1185">Reference proteome</keyword>
<organism evidence="11 12">
    <name type="scientific">Zoogloea oryzae</name>
    <dbReference type="NCBI Taxonomy" id="310767"/>
    <lineage>
        <taxon>Bacteria</taxon>
        <taxon>Pseudomonadati</taxon>
        <taxon>Pseudomonadota</taxon>
        <taxon>Betaproteobacteria</taxon>
        <taxon>Rhodocyclales</taxon>
        <taxon>Zoogloeaceae</taxon>
        <taxon>Zoogloea</taxon>
    </lineage>
</organism>
<feature type="transmembrane region" description="Helical" evidence="9">
    <location>
        <begin position="21"/>
        <end position="42"/>
    </location>
</feature>
<keyword evidence="5 9" id="KW-0812">Transmembrane</keyword>
<evidence type="ECO:0000256" key="3">
    <source>
        <dbReference type="ARBA" id="ARBA00022475"/>
    </source>
</evidence>
<evidence type="ECO:0000313" key="12">
    <source>
        <dbReference type="Proteomes" id="UP001157167"/>
    </source>
</evidence>
<feature type="transmembrane region" description="Helical" evidence="9">
    <location>
        <begin position="54"/>
        <end position="72"/>
    </location>
</feature>
<gene>
    <name evidence="11" type="ORF">GCM10007933_36620</name>
</gene>
<dbReference type="PANTHER" id="PTHR35011:SF2">
    <property type="entry name" value="2,3-DIKETO-L-GULONATE TRAP TRANSPORTER SMALL PERMEASE PROTEIN YIAM"/>
    <property type="match status" value="1"/>
</dbReference>
<comment type="caution">
    <text evidence="11">The sequence shown here is derived from an EMBL/GenBank/DDBJ whole genome shotgun (WGS) entry which is preliminary data.</text>
</comment>
<dbReference type="InterPro" id="IPR007387">
    <property type="entry name" value="TRAP_DctQ"/>
</dbReference>
<comment type="function">
    <text evidence="9">Part of the tripartite ATP-independent periplasmic (TRAP) transport system.</text>
</comment>